<dbReference type="InterPro" id="IPR002514">
    <property type="entry name" value="Transposase_8"/>
</dbReference>
<evidence type="ECO:0000313" key="2">
    <source>
        <dbReference type="Proteomes" id="UP000036503"/>
    </source>
</evidence>
<dbReference type="Pfam" id="PF01527">
    <property type="entry name" value="HTH_Tnp_1"/>
    <property type="match status" value="1"/>
</dbReference>
<dbReference type="GO" id="GO:0003677">
    <property type="term" value="F:DNA binding"/>
    <property type="evidence" value="ECO:0007669"/>
    <property type="project" value="InterPro"/>
</dbReference>
<protein>
    <submittedName>
        <fullName evidence="1">Transposase</fullName>
    </submittedName>
</protein>
<dbReference type="Gene3D" id="1.10.10.10">
    <property type="entry name" value="Winged helix-like DNA-binding domain superfamily/Winged helix DNA-binding domain"/>
    <property type="match status" value="1"/>
</dbReference>
<dbReference type="AlphaFoldDB" id="A0A0J6WRX2"/>
<dbReference type="GO" id="GO:0006313">
    <property type="term" value="P:DNA transposition"/>
    <property type="evidence" value="ECO:0007669"/>
    <property type="project" value="InterPro"/>
</dbReference>
<dbReference type="InterPro" id="IPR009057">
    <property type="entry name" value="Homeodomain-like_sf"/>
</dbReference>
<keyword evidence="2" id="KW-1185">Reference proteome</keyword>
<gene>
    <name evidence="1" type="ORF">AB840_14500</name>
</gene>
<organism evidence="1 2">
    <name type="scientific">Megasphaera cerevisiae DSM 20462</name>
    <dbReference type="NCBI Taxonomy" id="1122219"/>
    <lineage>
        <taxon>Bacteria</taxon>
        <taxon>Bacillati</taxon>
        <taxon>Bacillota</taxon>
        <taxon>Negativicutes</taxon>
        <taxon>Veillonellales</taxon>
        <taxon>Veillonellaceae</taxon>
        <taxon>Megasphaera</taxon>
    </lineage>
</organism>
<dbReference type="SUPFAM" id="SSF46689">
    <property type="entry name" value="Homeodomain-like"/>
    <property type="match status" value="1"/>
</dbReference>
<evidence type="ECO:0000313" key="1">
    <source>
        <dbReference type="EMBL" id="KMO85269.1"/>
    </source>
</evidence>
<dbReference type="STRING" id="39029.BSR42_13845"/>
<dbReference type="InParanoid" id="A0A0J6WRX2"/>
<comment type="caution">
    <text evidence="1">The sequence shown here is derived from an EMBL/GenBank/DDBJ whole genome shotgun (WGS) entry which is preliminary data.</text>
</comment>
<accession>A0A0J6WRX2</accession>
<dbReference type="InterPro" id="IPR036388">
    <property type="entry name" value="WH-like_DNA-bd_sf"/>
</dbReference>
<sequence>MLRKKYTAKFKTKIVLSILQGDKEFNVICSENSLHPNMVRKWKQDFLQNAHLAFSTDSERKAVQRKDNDLKKKNNQMLKPISQLTLERNFLQDCFCQAGETVPRIPEYDSKG</sequence>
<dbReference type="EMBL" id="LEKT01000080">
    <property type="protein sequence ID" value="KMO85269.1"/>
    <property type="molecule type" value="Genomic_DNA"/>
</dbReference>
<proteinExistence type="predicted"/>
<name>A0A0J6WRX2_9FIRM</name>
<dbReference type="GO" id="GO:0004803">
    <property type="term" value="F:transposase activity"/>
    <property type="evidence" value="ECO:0007669"/>
    <property type="project" value="InterPro"/>
</dbReference>
<dbReference type="OrthoDB" id="9775203at2"/>
<dbReference type="PATRIC" id="fig|1122219.3.peg.3271"/>
<dbReference type="Proteomes" id="UP000036503">
    <property type="component" value="Unassembled WGS sequence"/>
</dbReference>
<dbReference type="RefSeq" id="WP_048515557.1">
    <property type="nucleotide sequence ID" value="NZ_FUXD01000073.1"/>
</dbReference>
<reference evidence="1 2" key="1">
    <citation type="submission" date="2015-06" db="EMBL/GenBank/DDBJ databases">
        <title>Draft genome sequence of beer spoilage bacterium Megasphaera cerevisiae type strain 20462.</title>
        <authorList>
            <person name="Kutumbaka K."/>
            <person name="Pasmowitz J."/>
            <person name="Mategko J."/>
            <person name="Reyes D."/>
            <person name="Friedrich A."/>
            <person name="Han S."/>
            <person name="Martens-Habbena W."/>
            <person name="Neal-McKinney J."/>
            <person name="Janagama H.K."/>
            <person name="Nadala C."/>
            <person name="Samadpour M."/>
        </authorList>
    </citation>
    <scope>NUCLEOTIDE SEQUENCE [LARGE SCALE GENOMIC DNA]</scope>
    <source>
        <strain evidence="1 2">DSM 20462</strain>
    </source>
</reference>